<organism evidence="2 3">
    <name type="scientific">Extremus antarcticus</name>
    <dbReference type="NCBI Taxonomy" id="702011"/>
    <lineage>
        <taxon>Eukaryota</taxon>
        <taxon>Fungi</taxon>
        <taxon>Dikarya</taxon>
        <taxon>Ascomycota</taxon>
        <taxon>Pezizomycotina</taxon>
        <taxon>Dothideomycetes</taxon>
        <taxon>Dothideomycetidae</taxon>
        <taxon>Mycosphaerellales</taxon>
        <taxon>Extremaceae</taxon>
        <taxon>Extremus</taxon>
    </lineage>
</organism>
<accession>A0AAJ0GCV9</accession>
<keyword evidence="3" id="KW-1185">Reference proteome</keyword>
<sequence>MSAVAKLAPIFPWDYVVPDNAFWDGITESESKAFVTCFTPEEIEAMTLDCSQPRETKLQRLRSILADTLATREADAAPLLLRDVDHGSWRSLKGGVITLDRALGTGESEEATALYFYENGANDGKDMSALLWLADIFEREGKYGAAETRARQGLDWISGLEKLGPDSPQALGCMRLLVNSTWKQEKYVEAEEWIAKCTDSIERLGRGKFAKYQEEEVVELERVVKALEKQRAGLGAAKG</sequence>
<proteinExistence type="predicted"/>
<evidence type="ECO:0000313" key="2">
    <source>
        <dbReference type="EMBL" id="KAK3054448.1"/>
    </source>
</evidence>
<keyword evidence="1" id="KW-0175">Coiled coil</keyword>
<reference evidence="2" key="1">
    <citation type="submission" date="2023-04" db="EMBL/GenBank/DDBJ databases">
        <title>Black Yeasts Isolated from many extreme environments.</title>
        <authorList>
            <person name="Coleine C."/>
            <person name="Stajich J.E."/>
            <person name="Selbmann L."/>
        </authorList>
    </citation>
    <scope>NUCLEOTIDE SEQUENCE</scope>
    <source>
        <strain evidence="2">CCFEE 5312</strain>
    </source>
</reference>
<feature type="coiled-coil region" evidence="1">
    <location>
        <begin position="210"/>
        <end position="237"/>
    </location>
</feature>
<dbReference type="EMBL" id="JAWDJX010000012">
    <property type="protein sequence ID" value="KAK3054448.1"/>
    <property type="molecule type" value="Genomic_DNA"/>
</dbReference>
<comment type="caution">
    <text evidence="2">The sequence shown here is derived from an EMBL/GenBank/DDBJ whole genome shotgun (WGS) entry which is preliminary data.</text>
</comment>
<gene>
    <name evidence="2" type="ORF">LTR09_004717</name>
</gene>
<protein>
    <recommendedName>
        <fullName evidence="4">Tetratricopeptide-like helical</fullName>
    </recommendedName>
</protein>
<dbReference type="Proteomes" id="UP001271007">
    <property type="component" value="Unassembled WGS sequence"/>
</dbReference>
<evidence type="ECO:0000256" key="1">
    <source>
        <dbReference type="SAM" id="Coils"/>
    </source>
</evidence>
<dbReference type="InterPro" id="IPR011990">
    <property type="entry name" value="TPR-like_helical_dom_sf"/>
</dbReference>
<name>A0AAJ0GCV9_9PEZI</name>
<evidence type="ECO:0000313" key="3">
    <source>
        <dbReference type="Proteomes" id="UP001271007"/>
    </source>
</evidence>
<dbReference type="Gene3D" id="1.25.40.10">
    <property type="entry name" value="Tetratricopeptide repeat domain"/>
    <property type="match status" value="1"/>
</dbReference>
<evidence type="ECO:0008006" key="4">
    <source>
        <dbReference type="Google" id="ProtNLM"/>
    </source>
</evidence>
<dbReference type="AlphaFoldDB" id="A0AAJ0GCV9"/>